<keyword evidence="15" id="KW-1185">Reference proteome</keyword>
<dbReference type="InterPro" id="IPR013149">
    <property type="entry name" value="ADH-like_C"/>
</dbReference>
<accession>D8LGS4</accession>
<dbReference type="OMA" id="WLMTWIR"/>
<keyword evidence="5" id="KW-0521">NADP</keyword>
<reference evidence="14 15" key="1">
    <citation type="journal article" date="2010" name="Nature">
        <title>The Ectocarpus genome and the independent evolution of multicellularity in brown algae.</title>
        <authorList>
            <person name="Cock J.M."/>
            <person name="Sterck L."/>
            <person name="Rouze P."/>
            <person name="Scornet D."/>
            <person name="Allen A.E."/>
            <person name="Amoutzias G."/>
            <person name="Anthouard V."/>
            <person name="Artiguenave F."/>
            <person name="Aury J.M."/>
            <person name="Badger J.H."/>
            <person name="Beszteri B."/>
            <person name="Billiau K."/>
            <person name="Bonnet E."/>
            <person name="Bothwell J.H."/>
            <person name="Bowler C."/>
            <person name="Boyen C."/>
            <person name="Brownlee C."/>
            <person name="Carrano C.J."/>
            <person name="Charrier B."/>
            <person name="Cho G.Y."/>
            <person name="Coelho S.M."/>
            <person name="Collen J."/>
            <person name="Corre E."/>
            <person name="Da Silva C."/>
            <person name="Delage L."/>
            <person name="Delaroque N."/>
            <person name="Dittami S.M."/>
            <person name="Doulbeau S."/>
            <person name="Elias M."/>
            <person name="Farnham G."/>
            <person name="Gachon C.M."/>
            <person name="Gschloessl B."/>
            <person name="Heesch S."/>
            <person name="Jabbari K."/>
            <person name="Jubin C."/>
            <person name="Kawai H."/>
            <person name="Kimura K."/>
            <person name="Kloareg B."/>
            <person name="Kupper F.C."/>
            <person name="Lang D."/>
            <person name="Le Bail A."/>
            <person name="Leblanc C."/>
            <person name="Lerouge P."/>
            <person name="Lohr M."/>
            <person name="Lopez P.J."/>
            <person name="Martens C."/>
            <person name="Maumus F."/>
            <person name="Michel G."/>
            <person name="Miranda-Saavedra D."/>
            <person name="Morales J."/>
            <person name="Moreau H."/>
            <person name="Motomura T."/>
            <person name="Nagasato C."/>
            <person name="Napoli C.A."/>
            <person name="Nelson D.R."/>
            <person name="Nyvall-Collen P."/>
            <person name="Peters A.F."/>
            <person name="Pommier C."/>
            <person name="Potin P."/>
            <person name="Poulain J."/>
            <person name="Quesneville H."/>
            <person name="Read B."/>
            <person name="Rensing S.A."/>
            <person name="Ritter A."/>
            <person name="Rousvoal S."/>
            <person name="Samanta M."/>
            <person name="Samson G."/>
            <person name="Schroeder D.C."/>
            <person name="Segurens B."/>
            <person name="Strittmatter M."/>
            <person name="Tonon T."/>
            <person name="Tregear J.W."/>
            <person name="Valentin K."/>
            <person name="von Dassow P."/>
            <person name="Yamagishi T."/>
            <person name="Van de Peer Y."/>
            <person name="Wincker P."/>
        </authorList>
    </citation>
    <scope>NUCLEOTIDE SEQUENCE [LARGE SCALE GENOMIC DNA]</scope>
    <source>
        <strain evidence="15">Ec32 / CCAP1310/4</strain>
    </source>
</reference>
<dbReference type="EMBL" id="FN649743">
    <property type="protein sequence ID" value="CBN79094.1"/>
    <property type="molecule type" value="Genomic_DNA"/>
</dbReference>
<dbReference type="SMART" id="SM00829">
    <property type="entry name" value="PKS_ER"/>
    <property type="match status" value="1"/>
</dbReference>
<gene>
    <name evidence="14" type="ORF">Esi_0176_0048</name>
</gene>
<dbReference type="InterPro" id="IPR036291">
    <property type="entry name" value="NAD(P)-bd_dom_sf"/>
</dbReference>
<evidence type="ECO:0000256" key="1">
    <source>
        <dbReference type="ARBA" id="ARBA00004173"/>
    </source>
</evidence>
<evidence type="ECO:0000313" key="15">
    <source>
        <dbReference type="Proteomes" id="UP000002630"/>
    </source>
</evidence>
<dbReference type="InterPro" id="IPR020843">
    <property type="entry name" value="ER"/>
</dbReference>
<dbReference type="InterPro" id="IPR011032">
    <property type="entry name" value="GroES-like_sf"/>
</dbReference>
<evidence type="ECO:0000256" key="12">
    <source>
        <dbReference type="ARBA" id="ARBA00048843"/>
    </source>
</evidence>
<keyword evidence="4" id="KW-0276">Fatty acid metabolism</keyword>
<organism evidence="14 15">
    <name type="scientific">Ectocarpus siliculosus</name>
    <name type="common">Brown alga</name>
    <name type="synonym">Conferva siliculosa</name>
    <dbReference type="NCBI Taxonomy" id="2880"/>
    <lineage>
        <taxon>Eukaryota</taxon>
        <taxon>Sar</taxon>
        <taxon>Stramenopiles</taxon>
        <taxon>Ochrophyta</taxon>
        <taxon>PX clade</taxon>
        <taxon>Phaeophyceae</taxon>
        <taxon>Ectocarpales</taxon>
        <taxon>Ectocarpaceae</taxon>
        <taxon>Ectocarpus</taxon>
    </lineage>
</organism>
<dbReference type="GO" id="GO:0006633">
    <property type="term" value="P:fatty acid biosynthetic process"/>
    <property type="evidence" value="ECO:0007669"/>
    <property type="project" value="UniProtKB-KW"/>
</dbReference>
<dbReference type="Pfam" id="PF08240">
    <property type="entry name" value="ADH_N"/>
    <property type="match status" value="1"/>
</dbReference>
<evidence type="ECO:0000256" key="7">
    <source>
        <dbReference type="ARBA" id="ARBA00023002"/>
    </source>
</evidence>
<dbReference type="AlphaFoldDB" id="D8LGS4"/>
<dbReference type="InParanoid" id="D8LGS4"/>
<sequence>MLVRCVRAIRPGGVLYRAFATVRYRQRGDPADVLRLEADDDVSELGPREVAVKMLFAPINPSDINQVEGSYGVLPPLPAVGGNEGVGEVTAVGSDVTRLAVGDWAVPMPAAGFGTWRNVGKADVSMLQKCPSDIPAEYAATIGVNPCTAYRLLRDFETLREGDTVIQNGANSQVGVAVIQMARDMGVRTINVVRERPPGDNTVELLKSLGADVVVTPAVLGVPDDYAEAVAGLPPPRLGLNCVGGSIATSVAKQLDDSGALISYGGMSLRPITLPATILQDKGVRCDGFWITRWTQDRPREEREAMIADVAKMIKSGRLRSFLERHRFTQFSQAMKEARKPYRSRKVLLDMSR</sequence>
<evidence type="ECO:0000256" key="3">
    <source>
        <dbReference type="ARBA" id="ARBA00022516"/>
    </source>
</evidence>
<evidence type="ECO:0000256" key="8">
    <source>
        <dbReference type="ARBA" id="ARBA00023098"/>
    </source>
</evidence>
<dbReference type="EC" id="1.3.1.104" evidence="11"/>
<dbReference type="Proteomes" id="UP000002630">
    <property type="component" value="Linkage Group LG18"/>
</dbReference>
<dbReference type="SUPFAM" id="SSF51735">
    <property type="entry name" value="NAD(P)-binding Rossmann-fold domains"/>
    <property type="match status" value="1"/>
</dbReference>
<keyword evidence="3" id="KW-0444">Lipid biosynthesis</keyword>
<dbReference type="InterPro" id="IPR013154">
    <property type="entry name" value="ADH-like_N"/>
</dbReference>
<evidence type="ECO:0000256" key="10">
    <source>
        <dbReference type="ARBA" id="ARBA00023160"/>
    </source>
</evidence>
<dbReference type="SUPFAM" id="SSF50129">
    <property type="entry name" value="GroES-like"/>
    <property type="match status" value="1"/>
</dbReference>
<dbReference type="InterPro" id="IPR051034">
    <property type="entry name" value="Mito_Enoyl-ACP_Reductase"/>
</dbReference>
<dbReference type="Pfam" id="PF00107">
    <property type="entry name" value="ADH_zinc_N"/>
    <property type="match status" value="1"/>
</dbReference>
<dbReference type="Gene3D" id="3.40.50.720">
    <property type="entry name" value="NAD(P)-binding Rossmann-like Domain"/>
    <property type="match status" value="1"/>
</dbReference>
<dbReference type="PANTHER" id="PTHR43981:SF2">
    <property type="entry name" value="ENOYL-[ACYL-CARRIER-PROTEIN] REDUCTASE, MITOCHONDRIAL"/>
    <property type="match status" value="1"/>
</dbReference>
<dbReference type="GO" id="GO:0005739">
    <property type="term" value="C:mitochondrion"/>
    <property type="evidence" value="ECO:0007669"/>
    <property type="project" value="UniProtKB-SubCell"/>
</dbReference>
<dbReference type="eggNOG" id="KOG0025">
    <property type="taxonomic scope" value="Eukaryota"/>
</dbReference>
<evidence type="ECO:0000256" key="4">
    <source>
        <dbReference type="ARBA" id="ARBA00022832"/>
    </source>
</evidence>
<feature type="domain" description="Enoyl reductase (ER)" evidence="13">
    <location>
        <begin position="29"/>
        <end position="349"/>
    </location>
</feature>
<keyword evidence="8" id="KW-0443">Lipid metabolism</keyword>
<comment type="catalytic activity">
    <reaction evidence="12">
        <text>a 2,3-saturated acyl-[ACP] + NADP(+) = a (2E)-enoyl-[ACP] + NADPH + H(+)</text>
        <dbReference type="Rhea" id="RHEA:22564"/>
        <dbReference type="Rhea" id="RHEA-COMP:9925"/>
        <dbReference type="Rhea" id="RHEA-COMP:9926"/>
        <dbReference type="ChEBI" id="CHEBI:15378"/>
        <dbReference type="ChEBI" id="CHEBI:57783"/>
        <dbReference type="ChEBI" id="CHEBI:58349"/>
        <dbReference type="ChEBI" id="CHEBI:78784"/>
        <dbReference type="ChEBI" id="CHEBI:78785"/>
        <dbReference type="EC" id="1.3.1.104"/>
    </reaction>
</comment>
<evidence type="ECO:0000256" key="11">
    <source>
        <dbReference type="ARBA" id="ARBA00038963"/>
    </source>
</evidence>
<dbReference type="GO" id="GO:0141148">
    <property type="term" value="F:enoyl-[acyl-carrier-protein] reductase (NADPH) activity"/>
    <property type="evidence" value="ECO:0007669"/>
    <property type="project" value="UniProtKB-EC"/>
</dbReference>
<dbReference type="FunFam" id="3.40.50.720:FF:000112">
    <property type="entry name" value="Enoyl-[acyl-carrier-protein] reductase 1, mitochondrial"/>
    <property type="match status" value="1"/>
</dbReference>
<keyword evidence="6" id="KW-0809">Transit peptide</keyword>
<evidence type="ECO:0000256" key="5">
    <source>
        <dbReference type="ARBA" id="ARBA00022857"/>
    </source>
</evidence>
<dbReference type="OrthoDB" id="7482721at2759"/>
<proteinExistence type="inferred from homology"/>
<dbReference type="STRING" id="2880.D8LGS4"/>
<name>D8LGS4_ECTSI</name>
<protein>
    <recommendedName>
        <fullName evidence="11">enoyl-[acyl-carrier-protein] reductase</fullName>
        <ecNumber evidence="11">1.3.1.104</ecNumber>
    </recommendedName>
</protein>
<dbReference type="PANTHER" id="PTHR43981">
    <property type="entry name" value="ENOYL-[ACYL-CARRIER-PROTEIN] REDUCTASE, MITOCHONDRIAL"/>
    <property type="match status" value="1"/>
</dbReference>
<dbReference type="EMBL" id="FN648262">
    <property type="protein sequence ID" value="CBN79094.1"/>
    <property type="molecule type" value="Genomic_DNA"/>
</dbReference>
<comment type="subcellular location">
    <subcellularLocation>
        <location evidence="1">Mitochondrion</location>
    </subcellularLocation>
</comment>
<evidence type="ECO:0000256" key="6">
    <source>
        <dbReference type="ARBA" id="ARBA00022946"/>
    </source>
</evidence>
<keyword evidence="10" id="KW-0275">Fatty acid biosynthesis</keyword>
<evidence type="ECO:0000256" key="9">
    <source>
        <dbReference type="ARBA" id="ARBA00023128"/>
    </source>
</evidence>
<dbReference type="CDD" id="cd08290">
    <property type="entry name" value="ETR"/>
    <property type="match status" value="1"/>
</dbReference>
<evidence type="ECO:0000313" key="14">
    <source>
        <dbReference type="EMBL" id="CBN79094.1"/>
    </source>
</evidence>
<keyword evidence="7 14" id="KW-0560">Oxidoreductase</keyword>
<comment type="similarity">
    <text evidence="2">Belongs to the zinc-containing alcohol dehydrogenase family. Quinone oxidoreductase subfamily.</text>
</comment>
<evidence type="ECO:0000259" key="13">
    <source>
        <dbReference type="SMART" id="SM00829"/>
    </source>
</evidence>
<evidence type="ECO:0000256" key="2">
    <source>
        <dbReference type="ARBA" id="ARBA00010371"/>
    </source>
</evidence>
<dbReference type="Gene3D" id="3.90.180.10">
    <property type="entry name" value="Medium-chain alcohol dehydrogenases, catalytic domain"/>
    <property type="match status" value="1"/>
</dbReference>
<keyword evidence="9" id="KW-0496">Mitochondrion</keyword>